<proteinExistence type="predicted"/>
<name>A0AAD5QZW1_PARTN</name>
<dbReference type="Proteomes" id="UP001196413">
    <property type="component" value="Unassembled WGS sequence"/>
</dbReference>
<protein>
    <submittedName>
        <fullName evidence="1">Uncharacterized protein</fullName>
    </submittedName>
</protein>
<reference evidence="1" key="1">
    <citation type="submission" date="2021-06" db="EMBL/GenBank/DDBJ databases">
        <title>Parelaphostrongylus tenuis whole genome reference sequence.</title>
        <authorList>
            <person name="Garwood T.J."/>
            <person name="Larsen P.A."/>
            <person name="Fountain-Jones N.M."/>
            <person name="Garbe J.R."/>
            <person name="Macchietto M.G."/>
            <person name="Kania S.A."/>
            <person name="Gerhold R.W."/>
            <person name="Richards J.E."/>
            <person name="Wolf T.M."/>
        </authorList>
    </citation>
    <scope>NUCLEOTIDE SEQUENCE</scope>
    <source>
        <strain evidence="1">MNPRO001-30</strain>
        <tissue evidence="1">Meninges</tissue>
    </source>
</reference>
<accession>A0AAD5QZW1</accession>
<organism evidence="1 2">
    <name type="scientific">Parelaphostrongylus tenuis</name>
    <name type="common">Meningeal worm</name>
    <dbReference type="NCBI Taxonomy" id="148309"/>
    <lineage>
        <taxon>Eukaryota</taxon>
        <taxon>Metazoa</taxon>
        <taxon>Ecdysozoa</taxon>
        <taxon>Nematoda</taxon>
        <taxon>Chromadorea</taxon>
        <taxon>Rhabditida</taxon>
        <taxon>Rhabditina</taxon>
        <taxon>Rhabditomorpha</taxon>
        <taxon>Strongyloidea</taxon>
        <taxon>Metastrongylidae</taxon>
        <taxon>Parelaphostrongylus</taxon>
    </lineage>
</organism>
<dbReference type="InterPro" id="IPR032466">
    <property type="entry name" value="Metal_Hydrolase"/>
</dbReference>
<evidence type="ECO:0000313" key="1">
    <source>
        <dbReference type="EMBL" id="KAJ1367005.1"/>
    </source>
</evidence>
<dbReference type="Gene3D" id="3.20.20.140">
    <property type="entry name" value="Metal-dependent hydrolases"/>
    <property type="match status" value="1"/>
</dbReference>
<evidence type="ECO:0000313" key="2">
    <source>
        <dbReference type="Proteomes" id="UP001196413"/>
    </source>
</evidence>
<comment type="caution">
    <text evidence="1">The sequence shown here is derived from an EMBL/GenBank/DDBJ whole genome shotgun (WGS) entry which is preliminary data.</text>
</comment>
<gene>
    <name evidence="1" type="ORF">KIN20_027832</name>
</gene>
<sequence>MSYLGKTILPRLVWFDGKVHEDVPIKIDGDGFITEIGGTIPYDVLRLPDEYCFTTFREMLGAGITTVGEFHYVHHGTEKFDLDEVVIQAAEDAGIRLTLIQAFYETAGFDRPALHPVQNCFVSTYEEFVDSVNKLLTRTTNTVTIAIAETYELRRTVPEYHVVYHFYPALLNLINTFLAWQDYRGRTEA</sequence>
<dbReference type="EMBL" id="JAHQIW010005744">
    <property type="protein sequence ID" value="KAJ1367005.1"/>
    <property type="molecule type" value="Genomic_DNA"/>
</dbReference>
<dbReference type="SUPFAM" id="SSF51556">
    <property type="entry name" value="Metallo-dependent hydrolases"/>
    <property type="match status" value="1"/>
</dbReference>
<dbReference type="AlphaFoldDB" id="A0AAD5QZW1"/>
<keyword evidence="2" id="KW-1185">Reference proteome</keyword>